<dbReference type="OrthoDB" id="6284779at2759"/>
<dbReference type="InterPro" id="IPR021109">
    <property type="entry name" value="Peptidase_aspartic_dom_sf"/>
</dbReference>
<feature type="region of interest" description="Disordered" evidence="1">
    <location>
        <begin position="26"/>
        <end position="52"/>
    </location>
</feature>
<dbReference type="AlphaFoldDB" id="A0A0R3SQR9"/>
<evidence type="ECO:0000313" key="3">
    <source>
        <dbReference type="Proteomes" id="UP000274504"/>
    </source>
</evidence>
<dbReference type="SUPFAM" id="SSF50630">
    <property type="entry name" value="Acid proteases"/>
    <property type="match status" value="1"/>
</dbReference>
<evidence type="ECO:0000256" key="1">
    <source>
        <dbReference type="SAM" id="MobiDB-lite"/>
    </source>
</evidence>
<dbReference type="Pfam" id="PF13975">
    <property type="entry name" value="gag-asp_proteas"/>
    <property type="match status" value="1"/>
</dbReference>
<dbReference type="EMBL" id="UYSG01010935">
    <property type="protein sequence ID" value="VDL59761.1"/>
    <property type="molecule type" value="Genomic_DNA"/>
</dbReference>
<dbReference type="WBParaSite" id="HDID_0000744501-mRNA-1">
    <property type="protein sequence ID" value="HDID_0000744501-mRNA-1"/>
    <property type="gene ID" value="HDID_0000744501"/>
</dbReference>
<evidence type="ECO:0000313" key="2">
    <source>
        <dbReference type="EMBL" id="VDL59761.1"/>
    </source>
</evidence>
<reference evidence="4" key="1">
    <citation type="submission" date="2017-02" db="UniProtKB">
        <authorList>
            <consortium name="WormBaseParasite"/>
        </authorList>
    </citation>
    <scope>IDENTIFICATION</scope>
</reference>
<gene>
    <name evidence="2" type="ORF">HDID_LOCUS7443</name>
</gene>
<reference evidence="2 3" key="2">
    <citation type="submission" date="2018-11" db="EMBL/GenBank/DDBJ databases">
        <authorList>
            <consortium name="Pathogen Informatics"/>
        </authorList>
    </citation>
    <scope>NUCLEOTIDE SEQUENCE [LARGE SCALE GENOMIC DNA]</scope>
</reference>
<sequence length="129" mass="14550">MDSIETAKIAAIVRCIMEQMNLSKPDKDQEDYIKNPLQPYKSHRRGRFQNQRRQAHGILTTLQVNVSRRRYVTLCINGRHIELQVDTGSDITIVSAEAWKSLGLPKLDKAPFKASRASDDAVQLSGATK</sequence>
<organism evidence="4">
    <name type="scientific">Hymenolepis diminuta</name>
    <name type="common">Rat tapeworm</name>
    <dbReference type="NCBI Taxonomy" id="6216"/>
    <lineage>
        <taxon>Eukaryota</taxon>
        <taxon>Metazoa</taxon>
        <taxon>Spiralia</taxon>
        <taxon>Lophotrochozoa</taxon>
        <taxon>Platyhelminthes</taxon>
        <taxon>Cestoda</taxon>
        <taxon>Eucestoda</taxon>
        <taxon>Cyclophyllidea</taxon>
        <taxon>Hymenolepididae</taxon>
        <taxon>Hymenolepis</taxon>
    </lineage>
</organism>
<evidence type="ECO:0000313" key="4">
    <source>
        <dbReference type="WBParaSite" id="HDID_0000744501-mRNA-1"/>
    </source>
</evidence>
<protein>
    <submittedName>
        <fullName evidence="4">Peptidase A2 domain-containing protein</fullName>
    </submittedName>
</protein>
<name>A0A0R3SQR9_HYMDI</name>
<proteinExistence type="predicted"/>
<dbReference type="Gene3D" id="2.40.70.10">
    <property type="entry name" value="Acid Proteases"/>
    <property type="match status" value="1"/>
</dbReference>
<dbReference type="Proteomes" id="UP000274504">
    <property type="component" value="Unassembled WGS sequence"/>
</dbReference>
<accession>A0A0R3SQR9</accession>